<dbReference type="AlphaFoldDB" id="A0A7W0CA21"/>
<evidence type="ECO:0000313" key="1">
    <source>
        <dbReference type="EMBL" id="MBA2881829.1"/>
    </source>
</evidence>
<dbReference type="EMBL" id="JACDUS010000005">
    <property type="protein sequence ID" value="MBA2881829.1"/>
    <property type="molecule type" value="Genomic_DNA"/>
</dbReference>
<keyword evidence="2" id="KW-1185">Reference proteome</keyword>
<evidence type="ECO:0000313" key="2">
    <source>
        <dbReference type="Proteomes" id="UP000525298"/>
    </source>
</evidence>
<name>A0A7W0CA21_9BACT</name>
<dbReference type="InterPro" id="IPR053738">
    <property type="entry name" value="Lambda_capsid_assembly"/>
</dbReference>
<comment type="caution">
    <text evidence="1">The sequence shown here is derived from an EMBL/GenBank/DDBJ whole genome shotgun (WGS) entry which is preliminary data.</text>
</comment>
<reference evidence="1 2" key="1">
    <citation type="submission" date="2020-07" db="EMBL/GenBank/DDBJ databases">
        <title>Genomic Encyclopedia of Type Strains, Phase IV (KMG-IV): sequencing the most valuable type-strain genomes for metagenomic binning, comparative biology and taxonomic classification.</title>
        <authorList>
            <person name="Goeker M."/>
        </authorList>
    </citation>
    <scope>NUCLEOTIDE SEQUENCE [LARGE SCALE GENOMIC DNA]</scope>
    <source>
        <strain evidence="1 2">DSM 17721</strain>
    </source>
</reference>
<accession>A0A7W0CA21</accession>
<dbReference type="Proteomes" id="UP000525298">
    <property type="component" value="Unassembled WGS sequence"/>
</dbReference>
<sequence length="332" mass="37570">MRPQSGTPVYRPDLGTYMIETGQIPQSGFIGLEVLPPYTTPDDTGTFKVIPLEQYRKMVSDARAPSGAYNRTDWNYQRARFSTRDKGIEEPIDDDEFDRLERQSPGMADQVTIDSARGVIQMNQEKRIANKVMDPSRFTVKNVSNPWNDVANGKPIADVKDGMSEFRKKMGALPDTLILSWNMANAVNKTEEVRNTLQFTFPGLDINSLTAVQLARMFGIARVLIGNAMFDAADKNQPRELTDFWPDTHAALVKTNRGPDLRQPCVGRTFIWTADSRTDPIVEVYREEQIRSDVYRVRHHVDERLLVTEDEDGNTLTDIAANCVYLFGSIKT</sequence>
<gene>
    <name evidence="1" type="ORF">HNR65_002160</name>
</gene>
<dbReference type="RefSeq" id="WP_181551478.1">
    <property type="nucleotide sequence ID" value="NZ_JACDUS010000005.1"/>
</dbReference>
<dbReference type="Gene3D" id="3.90.1690.10">
    <property type="entry name" value="phage-related protein like domain"/>
    <property type="match status" value="1"/>
</dbReference>
<organism evidence="1 2">
    <name type="scientific">Desulfosalsimonas propionicica</name>
    <dbReference type="NCBI Taxonomy" id="332175"/>
    <lineage>
        <taxon>Bacteria</taxon>
        <taxon>Pseudomonadati</taxon>
        <taxon>Thermodesulfobacteriota</taxon>
        <taxon>Desulfobacteria</taxon>
        <taxon>Desulfobacterales</taxon>
        <taxon>Desulfosalsimonadaceae</taxon>
        <taxon>Desulfosalsimonas</taxon>
    </lineage>
</organism>
<proteinExistence type="predicted"/>
<protein>
    <recommendedName>
        <fullName evidence="3">Major capsid protein E</fullName>
    </recommendedName>
</protein>
<evidence type="ECO:0008006" key="3">
    <source>
        <dbReference type="Google" id="ProtNLM"/>
    </source>
</evidence>